<organism evidence="2 3">
    <name type="scientific">Litorihabitans aurantiacus</name>
    <dbReference type="NCBI Taxonomy" id="1930061"/>
    <lineage>
        <taxon>Bacteria</taxon>
        <taxon>Bacillati</taxon>
        <taxon>Actinomycetota</taxon>
        <taxon>Actinomycetes</taxon>
        <taxon>Micrococcales</taxon>
        <taxon>Beutenbergiaceae</taxon>
        <taxon>Litorihabitans</taxon>
    </lineage>
</organism>
<accession>A0AA37XFZ9</accession>
<keyword evidence="3" id="KW-1185">Reference proteome</keyword>
<evidence type="ECO:0000313" key="3">
    <source>
        <dbReference type="Proteomes" id="UP001157161"/>
    </source>
</evidence>
<evidence type="ECO:0000259" key="1">
    <source>
        <dbReference type="Pfam" id="PF00899"/>
    </source>
</evidence>
<reference evidence="2" key="1">
    <citation type="journal article" date="2014" name="Int. J. Syst. Evol. Microbiol.">
        <title>Complete genome sequence of Corynebacterium casei LMG S-19264T (=DSM 44701T), isolated from a smear-ripened cheese.</title>
        <authorList>
            <consortium name="US DOE Joint Genome Institute (JGI-PGF)"/>
            <person name="Walter F."/>
            <person name="Albersmeier A."/>
            <person name="Kalinowski J."/>
            <person name="Ruckert C."/>
        </authorList>
    </citation>
    <scope>NUCLEOTIDE SEQUENCE</scope>
    <source>
        <strain evidence="2">NBRC 112290</strain>
    </source>
</reference>
<dbReference type="RefSeq" id="WP_284250827.1">
    <property type="nucleotide sequence ID" value="NZ_BSUM01000001.1"/>
</dbReference>
<dbReference type="EMBL" id="BSUM01000001">
    <property type="protein sequence ID" value="GMA32120.1"/>
    <property type="molecule type" value="Genomic_DNA"/>
</dbReference>
<dbReference type="InterPro" id="IPR035985">
    <property type="entry name" value="Ubiquitin-activating_enz"/>
</dbReference>
<dbReference type="Proteomes" id="UP001157161">
    <property type="component" value="Unassembled WGS sequence"/>
</dbReference>
<dbReference type="GO" id="GO:0008641">
    <property type="term" value="F:ubiquitin-like modifier activating enzyme activity"/>
    <property type="evidence" value="ECO:0007669"/>
    <property type="project" value="InterPro"/>
</dbReference>
<dbReference type="Gene3D" id="3.40.50.720">
    <property type="entry name" value="NAD(P)-binding Rossmann-like Domain"/>
    <property type="match status" value="1"/>
</dbReference>
<dbReference type="SUPFAM" id="SSF69572">
    <property type="entry name" value="Activating enzymes of the ubiquitin-like proteins"/>
    <property type="match status" value="1"/>
</dbReference>
<name>A0AA37XFZ9_9MICO</name>
<sequence length="335" mass="35262">MQLIDGVIGLWRREGEVQLGADPRLAVVLEGLSPAQQRALDVLGRQRVGSTAQLARLARGSVRETRALLERLWRAHVLEEPPRGLASVTRAPTVSPLRRLARRDDAERRQRQAASVAVVGGDALGLAIARLLVQSGVGTVGVVDDGPVLAGDVGVLGYRTGDVDQRREVAAVAHLRHARADVRVRVPDRPDVVVLVENRVALPLRSAGLVTGDVPHLSVVRRELDVVVGPAVRPGRDACLRCLDLHRRDADACWPAIATQLAVAPRPHLEPGALVTAAGVACSTVAVMIDDPDGDGGGAPWAVSAEVGAGEVARRRWAPHPECGCGAQDGAPAGS</sequence>
<gene>
    <name evidence="2" type="ORF">GCM10025875_21120</name>
</gene>
<dbReference type="AlphaFoldDB" id="A0AA37XFZ9"/>
<evidence type="ECO:0000313" key="2">
    <source>
        <dbReference type="EMBL" id="GMA32120.1"/>
    </source>
</evidence>
<proteinExistence type="predicted"/>
<protein>
    <recommendedName>
        <fullName evidence="1">THIF-type NAD/FAD binding fold domain-containing protein</fullName>
    </recommendedName>
</protein>
<reference evidence="2" key="2">
    <citation type="submission" date="2023-02" db="EMBL/GenBank/DDBJ databases">
        <authorList>
            <person name="Sun Q."/>
            <person name="Mori K."/>
        </authorList>
    </citation>
    <scope>NUCLEOTIDE SEQUENCE</scope>
    <source>
        <strain evidence="2">NBRC 112290</strain>
    </source>
</reference>
<feature type="domain" description="THIF-type NAD/FAD binding fold" evidence="1">
    <location>
        <begin position="105"/>
        <end position="186"/>
    </location>
</feature>
<comment type="caution">
    <text evidence="2">The sequence shown here is derived from an EMBL/GenBank/DDBJ whole genome shotgun (WGS) entry which is preliminary data.</text>
</comment>
<dbReference type="Pfam" id="PF00899">
    <property type="entry name" value="ThiF"/>
    <property type="match status" value="1"/>
</dbReference>
<dbReference type="InterPro" id="IPR000594">
    <property type="entry name" value="ThiF_NAD_FAD-bd"/>
</dbReference>